<gene>
    <name evidence="4" type="ORF">ACJMK2_043087</name>
</gene>
<reference evidence="4 5" key="1">
    <citation type="submission" date="2024-11" db="EMBL/GenBank/DDBJ databases">
        <title>Chromosome-level genome assembly of the freshwater bivalve Anodonta woodiana.</title>
        <authorList>
            <person name="Chen X."/>
        </authorList>
    </citation>
    <scope>NUCLEOTIDE SEQUENCE [LARGE SCALE GENOMIC DNA]</scope>
    <source>
        <strain evidence="4">MN2024</strain>
        <tissue evidence="4">Gills</tissue>
    </source>
</reference>
<evidence type="ECO:0000256" key="2">
    <source>
        <dbReference type="SAM" id="SignalP"/>
    </source>
</evidence>
<keyword evidence="2" id="KW-0732">Signal</keyword>
<dbReference type="PANTHER" id="PTHR45985:SF3">
    <property type="entry name" value="CHITIN DEACETYLASE-LIKE 4"/>
    <property type="match status" value="1"/>
</dbReference>
<dbReference type="InterPro" id="IPR052740">
    <property type="entry name" value="CE4"/>
</dbReference>
<dbReference type="InterPro" id="IPR002509">
    <property type="entry name" value="NODB_dom"/>
</dbReference>
<dbReference type="EMBL" id="JBJQND010000009">
    <property type="protein sequence ID" value="KAL3865727.1"/>
    <property type="molecule type" value="Genomic_DNA"/>
</dbReference>
<evidence type="ECO:0000313" key="5">
    <source>
        <dbReference type="Proteomes" id="UP001634394"/>
    </source>
</evidence>
<feature type="signal peptide" evidence="2">
    <location>
        <begin position="1"/>
        <end position="24"/>
    </location>
</feature>
<protein>
    <recommendedName>
        <fullName evidence="3">NodB homology domain-containing protein</fullName>
    </recommendedName>
</protein>
<feature type="chain" id="PRO_5044773947" description="NodB homology domain-containing protein" evidence="2">
    <location>
        <begin position="25"/>
        <end position="854"/>
    </location>
</feature>
<dbReference type="SUPFAM" id="SSF88713">
    <property type="entry name" value="Glycoside hydrolase/deacetylase"/>
    <property type="match status" value="2"/>
</dbReference>
<name>A0ABD3VVU2_SINWO</name>
<evidence type="ECO:0000259" key="3">
    <source>
        <dbReference type="Pfam" id="PF01522"/>
    </source>
</evidence>
<organism evidence="4 5">
    <name type="scientific">Sinanodonta woodiana</name>
    <name type="common">Chinese pond mussel</name>
    <name type="synonym">Anodonta woodiana</name>
    <dbReference type="NCBI Taxonomy" id="1069815"/>
    <lineage>
        <taxon>Eukaryota</taxon>
        <taxon>Metazoa</taxon>
        <taxon>Spiralia</taxon>
        <taxon>Lophotrochozoa</taxon>
        <taxon>Mollusca</taxon>
        <taxon>Bivalvia</taxon>
        <taxon>Autobranchia</taxon>
        <taxon>Heteroconchia</taxon>
        <taxon>Palaeoheterodonta</taxon>
        <taxon>Unionida</taxon>
        <taxon>Unionoidea</taxon>
        <taxon>Unionidae</taxon>
        <taxon>Unioninae</taxon>
        <taxon>Sinanodonta</taxon>
    </lineage>
</organism>
<feature type="domain" description="NodB homology" evidence="3">
    <location>
        <begin position="88"/>
        <end position="178"/>
    </location>
</feature>
<evidence type="ECO:0000313" key="4">
    <source>
        <dbReference type="EMBL" id="KAL3865727.1"/>
    </source>
</evidence>
<proteinExistence type="predicted"/>
<dbReference type="Pfam" id="PF01522">
    <property type="entry name" value="Polysacc_deac_1"/>
    <property type="match status" value="1"/>
</dbReference>
<dbReference type="PRINTS" id="PR01217">
    <property type="entry name" value="PRICHEXTENSN"/>
</dbReference>
<evidence type="ECO:0000256" key="1">
    <source>
        <dbReference type="SAM" id="MobiDB-lite"/>
    </source>
</evidence>
<dbReference type="AlphaFoldDB" id="A0ABD3VVU2"/>
<dbReference type="InterPro" id="IPR011330">
    <property type="entry name" value="Glyco_hydro/deAcase_b/a-brl"/>
</dbReference>
<dbReference type="Gene3D" id="3.20.20.370">
    <property type="entry name" value="Glycoside hydrolase/deacetylase"/>
    <property type="match status" value="2"/>
</dbReference>
<dbReference type="PANTHER" id="PTHR45985">
    <property type="match status" value="1"/>
</dbReference>
<dbReference type="Proteomes" id="UP001634394">
    <property type="component" value="Unassembled WGS sequence"/>
</dbReference>
<accession>A0ABD3VVU2</accession>
<sequence length="854" mass="95478">MSSASWRFTICVLFVVFVFSRVRGDSRQCASDCKLPECSCARNEFPMDKSEMPQFVYFGFDDAVNTVMAGFYRRLFTDDRKNPNGCPIQGTLFVSHQYTDYNLVQEFYKRGMEIGVHSVTHSMIDTEETLRTEAMEQKNNIVQLAKIPPEHIVGWRSPFLKTAGDAQPRVLKELGYQYDVSLTFPRYSFGSPKPFPFTLRGGWPYQCSVQPCPTGVTLDGFFEIPVNSLVDAQGAYPCVFVDGCYNRPNNEEEAYQLLFKNFNDYYTSSRTPFGLHMHAAWFYTNYNIKAMEKFLDYLDTLNDVYVVSAKQVIAWMKNPVPLSDLIRHPEFSCSGNVVPSQSPINTKPQDEFGQLPRLIQPIPVMVMQFSNATLNPTTTATTTTSSTASTTTTIPNPTTTTTTPKPTTTTTTPKPTTTTTTPKPTTTTTTPKPTTTTTTPKPTTTTTTPKPTTTITTPELTTTTTAIFIPTTTTTTTSSTTPITTTAITTTESATTTTVSTTTSIPTTTTSIPTSRRIPPTTSLRTASTLLQSIQQPIINASVFSANCVPGVNCLAPFCFCNGAGIPGKVSVSETPQMVYITIDGSVTPSVFRRYYQLFSNKSNPNNCPIEGTLFVSSQDSYTYFLKKLHEMGAEIALRGVNDLHYTNSEQMEMELLEELNFLKRLGINGPFGFRAPEIKPMGDDHFSLLTKYGIQYDATISIQRPTGNKAKVWPFTLDFPYTGSCAIDDCPKKRHPGLFVLPNTPLLDYQNRYDCSYIDGCMFNPTTANETVDFLWNNFKQYYESNRAPFGISLRQVWFEHPAYVHNLQGLNLFLLKLAQLPDVYVTSINKILAWMREPSSLDNIPQFKPWSC</sequence>
<keyword evidence="5" id="KW-1185">Reference proteome</keyword>
<comment type="caution">
    <text evidence="4">The sequence shown here is derived from an EMBL/GenBank/DDBJ whole genome shotgun (WGS) entry which is preliminary data.</text>
</comment>
<feature type="region of interest" description="Disordered" evidence="1">
    <location>
        <begin position="377"/>
        <end position="521"/>
    </location>
</feature>